<feature type="binding site" evidence="10">
    <location>
        <position position="73"/>
    </location>
    <ligand>
        <name>Na(+)</name>
        <dbReference type="ChEBI" id="CHEBI:29101"/>
        <note>structural</note>
    </ligand>
</feature>
<organism evidence="11 12">
    <name type="scientific">Paenibacillus phytorum</name>
    <dbReference type="NCBI Taxonomy" id="2654977"/>
    <lineage>
        <taxon>Bacteria</taxon>
        <taxon>Bacillati</taxon>
        <taxon>Bacillota</taxon>
        <taxon>Bacilli</taxon>
        <taxon>Bacillales</taxon>
        <taxon>Paenibacillaceae</taxon>
        <taxon>Paenibacillus</taxon>
    </lineage>
</organism>
<dbReference type="PANTHER" id="PTHR28259:SF1">
    <property type="entry name" value="FLUORIDE EXPORT PROTEIN 1-RELATED"/>
    <property type="match status" value="1"/>
</dbReference>
<keyword evidence="6 10" id="KW-0407">Ion channel</keyword>
<dbReference type="InterPro" id="IPR003691">
    <property type="entry name" value="FluC"/>
</dbReference>
<reference evidence="11 12" key="1">
    <citation type="submission" date="2019-10" db="EMBL/GenBank/DDBJ databases">
        <title>Description of Paenibacillus terrestris sp. nov.</title>
        <authorList>
            <person name="Carlier A."/>
            <person name="Qi S."/>
        </authorList>
    </citation>
    <scope>NUCLEOTIDE SEQUENCE [LARGE SCALE GENOMIC DNA]</scope>
    <source>
        <strain evidence="11 12">LMG 31458</strain>
    </source>
</reference>
<keyword evidence="5 10" id="KW-0472">Membrane</keyword>
<dbReference type="Pfam" id="PF02537">
    <property type="entry name" value="CRCB"/>
    <property type="match status" value="1"/>
</dbReference>
<feature type="transmembrane region" description="Helical" evidence="10">
    <location>
        <begin position="92"/>
        <end position="116"/>
    </location>
</feature>
<accession>A0ABX1Y5R2</accession>
<dbReference type="HAMAP" id="MF_00454">
    <property type="entry name" value="FluC"/>
    <property type="match status" value="1"/>
</dbReference>
<feature type="transmembrane region" description="Helical" evidence="10">
    <location>
        <begin position="62"/>
        <end position="80"/>
    </location>
</feature>
<keyword evidence="12" id="KW-1185">Reference proteome</keyword>
<dbReference type="PANTHER" id="PTHR28259">
    <property type="entry name" value="FLUORIDE EXPORT PROTEIN 1-RELATED"/>
    <property type="match status" value="1"/>
</dbReference>
<evidence type="ECO:0000256" key="4">
    <source>
        <dbReference type="ARBA" id="ARBA00022989"/>
    </source>
</evidence>
<evidence type="ECO:0000313" key="12">
    <source>
        <dbReference type="Proteomes" id="UP000616779"/>
    </source>
</evidence>
<comment type="subcellular location">
    <subcellularLocation>
        <location evidence="1 10">Cell membrane</location>
        <topology evidence="1 10">Multi-pass membrane protein</topology>
    </subcellularLocation>
</comment>
<keyword evidence="10" id="KW-0406">Ion transport</keyword>
<comment type="function">
    <text evidence="9 10">Fluoride-specific ion channel. Important for reducing fluoride concentration in the cell, thus reducing its toxicity.</text>
</comment>
<evidence type="ECO:0000256" key="9">
    <source>
        <dbReference type="ARBA" id="ARBA00049940"/>
    </source>
</evidence>
<evidence type="ECO:0000256" key="7">
    <source>
        <dbReference type="ARBA" id="ARBA00035120"/>
    </source>
</evidence>
<keyword evidence="10" id="KW-0813">Transport</keyword>
<dbReference type="EMBL" id="WHOA01000241">
    <property type="protein sequence ID" value="NOU76243.1"/>
    <property type="molecule type" value="Genomic_DNA"/>
</dbReference>
<evidence type="ECO:0000256" key="2">
    <source>
        <dbReference type="ARBA" id="ARBA00022475"/>
    </source>
</evidence>
<dbReference type="Proteomes" id="UP000616779">
    <property type="component" value="Unassembled WGS sequence"/>
</dbReference>
<dbReference type="RefSeq" id="WP_171648629.1">
    <property type="nucleotide sequence ID" value="NZ_WHOA01000241.1"/>
</dbReference>
<evidence type="ECO:0000256" key="8">
    <source>
        <dbReference type="ARBA" id="ARBA00035585"/>
    </source>
</evidence>
<keyword evidence="10" id="KW-0479">Metal-binding</keyword>
<keyword evidence="3 10" id="KW-0812">Transmembrane</keyword>
<evidence type="ECO:0000256" key="6">
    <source>
        <dbReference type="ARBA" id="ARBA00023303"/>
    </source>
</evidence>
<comment type="similarity">
    <text evidence="7 10">Belongs to the fluoride channel Fluc/FEX (TC 1.A.43) family.</text>
</comment>
<evidence type="ECO:0000313" key="11">
    <source>
        <dbReference type="EMBL" id="NOU76243.1"/>
    </source>
</evidence>
<evidence type="ECO:0000256" key="1">
    <source>
        <dbReference type="ARBA" id="ARBA00004651"/>
    </source>
</evidence>
<name>A0ABX1Y5R2_9BACL</name>
<comment type="activity regulation">
    <text evidence="10">Na(+) is not transported, but it plays an essential structural role and its presence is essential for fluoride channel function.</text>
</comment>
<feature type="binding site" evidence="10">
    <location>
        <position position="70"/>
    </location>
    <ligand>
        <name>Na(+)</name>
        <dbReference type="ChEBI" id="CHEBI:29101"/>
        <note>structural</note>
    </ligand>
</feature>
<keyword evidence="2 10" id="KW-1003">Cell membrane</keyword>
<evidence type="ECO:0000256" key="5">
    <source>
        <dbReference type="ARBA" id="ARBA00023136"/>
    </source>
</evidence>
<gene>
    <name evidence="10 11" type="primary">crcB</name>
    <name evidence="10" type="synonym">fluC</name>
    <name evidence="11" type="ORF">GC098_33655</name>
</gene>
<dbReference type="NCBIfam" id="TIGR00494">
    <property type="entry name" value="crcB"/>
    <property type="match status" value="1"/>
</dbReference>
<sequence length="126" mass="13733">MLYIGLAGILGAIARFGLSALWNPTTASVFPWGTFFCNLTGCLILGFIMFAEKLPIPTRLRLPITTGFIGSFTTFSTFSYETMSMLNHGQMILAALYVLGSLWGGLGATWMGVRIGESVRRGVRRS</sequence>
<keyword evidence="4 10" id="KW-1133">Transmembrane helix</keyword>
<comment type="catalytic activity">
    <reaction evidence="8">
        <text>fluoride(in) = fluoride(out)</text>
        <dbReference type="Rhea" id="RHEA:76159"/>
        <dbReference type="ChEBI" id="CHEBI:17051"/>
    </reaction>
    <physiologicalReaction direction="left-to-right" evidence="8">
        <dbReference type="Rhea" id="RHEA:76160"/>
    </physiologicalReaction>
</comment>
<keyword evidence="10" id="KW-0915">Sodium</keyword>
<proteinExistence type="inferred from homology"/>
<evidence type="ECO:0000256" key="10">
    <source>
        <dbReference type="HAMAP-Rule" id="MF_00454"/>
    </source>
</evidence>
<evidence type="ECO:0000256" key="3">
    <source>
        <dbReference type="ARBA" id="ARBA00022692"/>
    </source>
</evidence>
<comment type="caution">
    <text evidence="11">The sequence shown here is derived from an EMBL/GenBank/DDBJ whole genome shotgun (WGS) entry which is preliminary data.</text>
</comment>
<feature type="transmembrane region" description="Helical" evidence="10">
    <location>
        <begin position="29"/>
        <end position="50"/>
    </location>
</feature>
<protein>
    <recommendedName>
        <fullName evidence="10">Fluoride-specific ion channel FluC</fullName>
    </recommendedName>
</protein>